<keyword evidence="3" id="KW-1185">Reference proteome</keyword>
<dbReference type="Proteomes" id="UP000076798">
    <property type="component" value="Unassembled WGS sequence"/>
</dbReference>
<evidence type="ECO:0000313" key="3">
    <source>
        <dbReference type="Proteomes" id="UP000076798"/>
    </source>
</evidence>
<feature type="compositionally biased region" description="Basic residues" evidence="1">
    <location>
        <begin position="137"/>
        <end position="152"/>
    </location>
</feature>
<dbReference type="EMBL" id="KV428017">
    <property type="protein sequence ID" value="KZT41904.1"/>
    <property type="molecule type" value="Genomic_DNA"/>
</dbReference>
<dbReference type="OrthoDB" id="3234283at2759"/>
<proteinExistence type="predicted"/>
<evidence type="ECO:0000256" key="1">
    <source>
        <dbReference type="SAM" id="MobiDB-lite"/>
    </source>
</evidence>
<feature type="region of interest" description="Disordered" evidence="1">
    <location>
        <begin position="53"/>
        <end position="152"/>
    </location>
</feature>
<feature type="compositionally biased region" description="Basic and acidic residues" evidence="1">
    <location>
        <begin position="90"/>
        <end position="100"/>
    </location>
</feature>
<protein>
    <submittedName>
        <fullName evidence="2">Uncharacterized protein</fullName>
    </submittedName>
</protein>
<reference evidence="2 3" key="1">
    <citation type="journal article" date="2016" name="Mol. Biol. Evol.">
        <title>Comparative Genomics of Early-Diverging Mushroom-Forming Fungi Provides Insights into the Origins of Lignocellulose Decay Capabilities.</title>
        <authorList>
            <person name="Nagy L.G."/>
            <person name="Riley R."/>
            <person name="Tritt A."/>
            <person name="Adam C."/>
            <person name="Daum C."/>
            <person name="Floudas D."/>
            <person name="Sun H."/>
            <person name="Yadav J.S."/>
            <person name="Pangilinan J."/>
            <person name="Larsson K.H."/>
            <person name="Matsuura K."/>
            <person name="Barry K."/>
            <person name="Labutti K."/>
            <person name="Kuo R."/>
            <person name="Ohm R.A."/>
            <person name="Bhattacharya S.S."/>
            <person name="Shirouzu T."/>
            <person name="Yoshinaga Y."/>
            <person name="Martin F.M."/>
            <person name="Grigoriev I.V."/>
            <person name="Hibbett D.S."/>
        </authorList>
    </citation>
    <scope>NUCLEOTIDE SEQUENCE [LARGE SCALE GENOMIC DNA]</scope>
    <source>
        <strain evidence="2 3">HHB10207 ss-3</strain>
    </source>
</reference>
<organism evidence="2 3">
    <name type="scientific">Sistotremastrum suecicum HHB10207 ss-3</name>
    <dbReference type="NCBI Taxonomy" id="1314776"/>
    <lineage>
        <taxon>Eukaryota</taxon>
        <taxon>Fungi</taxon>
        <taxon>Dikarya</taxon>
        <taxon>Basidiomycota</taxon>
        <taxon>Agaricomycotina</taxon>
        <taxon>Agaricomycetes</taxon>
        <taxon>Sistotremastrales</taxon>
        <taxon>Sistotremastraceae</taxon>
        <taxon>Sistotremastrum</taxon>
    </lineage>
</organism>
<name>A0A166GQA8_9AGAM</name>
<gene>
    <name evidence="2" type="ORF">SISSUDRAFT_1042126</name>
</gene>
<sequence length="198" mass="21483">MIGLLVTSAPDLASPASIIDKDVPSLGHAKVNPVALGTGIGGAHLGLGTLTRGRATNDVQDGPTLSGKRTKKTKKEARGGKSRQNPSRRVRADTKEDRIQGAHTAGDDESIDELLGPSLRRGSDGAAGSKKAESGKRGRGRGPRTATTRRTRSARCAIVEDELEDCVLEKLDEERRERIEYFEKVDKYEIWKENVWVV</sequence>
<accession>A0A166GQA8</accession>
<dbReference type="AlphaFoldDB" id="A0A166GQA8"/>
<evidence type="ECO:0000313" key="2">
    <source>
        <dbReference type="EMBL" id="KZT41904.1"/>
    </source>
</evidence>